<gene>
    <name evidence="3" type="ORF">FRUB_03438</name>
</gene>
<protein>
    <recommendedName>
        <fullName evidence="5">THUMP-like domain-containing protein</fullName>
    </recommendedName>
</protein>
<dbReference type="PANTHER" id="PTHR14741">
    <property type="entry name" value="S-ADENOSYLMETHIONINE-DEPENDENT METHYLTRANSFERASE RELATED"/>
    <property type="match status" value="1"/>
</dbReference>
<dbReference type="Proteomes" id="UP000214646">
    <property type="component" value="Unassembled WGS sequence"/>
</dbReference>
<dbReference type="PANTHER" id="PTHR14741:SF32">
    <property type="entry name" value="TRIMETHYLGUANOSINE SYNTHASE"/>
    <property type="match status" value="1"/>
</dbReference>
<organism evidence="3 4">
    <name type="scientific">Fimbriiglobus ruber</name>
    <dbReference type="NCBI Taxonomy" id="1908690"/>
    <lineage>
        <taxon>Bacteria</taxon>
        <taxon>Pseudomonadati</taxon>
        <taxon>Planctomycetota</taxon>
        <taxon>Planctomycetia</taxon>
        <taxon>Gemmatales</taxon>
        <taxon>Gemmataceae</taxon>
        <taxon>Fimbriiglobus</taxon>
    </lineage>
</organism>
<evidence type="ECO:0000313" key="4">
    <source>
        <dbReference type="Proteomes" id="UP000214646"/>
    </source>
</evidence>
<name>A0A225E2X9_9BACT</name>
<dbReference type="Gene3D" id="3.40.50.150">
    <property type="entry name" value="Vaccinia Virus protein VP39"/>
    <property type="match status" value="1"/>
</dbReference>
<dbReference type="RefSeq" id="WP_088254640.1">
    <property type="nucleotide sequence ID" value="NZ_NIDE01000004.1"/>
</dbReference>
<evidence type="ECO:0000259" key="2">
    <source>
        <dbReference type="Pfam" id="PF18096"/>
    </source>
</evidence>
<dbReference type="InterPro" id="IPR029063">
    <property type="entry name" value="SAM-dependent_MTases_sf"/>
</dbReference>
<dbReference type="InterPro" id="IPR041497">
    <property type="entry name" value="Thump-like"/>
</dbReference>
<comment type="caution">
    <text evidence="3">The sequence shown here is derived from an EMBL/GenBank/DDBJ whole genome shotgun (WGS) entry which is preliminary data.</text>
</comment>
<feature type="domain" description="Methyltransferase" evidence="1">
    <location>
        <begin position="99"/>
        <end position="158"/>
    </location>
</feature>
<dbReference type="CDD" id="cd02440">
    <property type="entry name" value="AdoMet_MTases"/>
    <property type="match status" value="1"/>
</dbReference>
<proteinExistence type="predicted"/>
<dbReference type="SUPFAM" id="SSF53335">
    <property type="entry name" value="S-adenosyl-L-methionine-dependent methyltransferases"/>
    <property type="match status" value="1"/>
</dbReference>
<evidence type="ECO:0000313" key="3">
    <source>
        <dbReference type="EMBL" id="OWK43839.1"/>
    </source>
</evidence>
<evidence type="ECO:0008006" key="5">
    <source>
        <dbReference type="Google" id="ProtNLM"/>
    </source>
</evidence>
<reference evidence="4" key="1">
    <citation type="submission" date="2017-06" db="EMBL/GenBank/DDBJ databases">
        <title>Genome analysis of Fimbriiglobus ruber SP5, the first member of the order Planctomycetales with confirmed chitinolytic capability.</title>
        <authorList>
            <person name="Ravin N.V."/>
            <person name="Rakitin A.L."/>
            <person name="Ivanova A.A."/>
            <person name="Beletsky A.V."/>
            <person name="Kulichevskaya I.S."/>
            <person name="Mardanov A.V."/>
            <person name="Dedysh S.N."/>
        </authorList>
    </citation>
    <scope>NUCLEOTIDE SEQUENCE [LARGE SCALE GENOMIC DNA]</scope>
    <source>
        <strain evidence="4">SP5</strain>
    </source>
</reference>
<dbReference type="Pfam" id="PF18096">
    <property type="entry name" value="Thump_like"/>
    <property type="match status" value="1"/>
</dbReference>
<sequence length="394" mass="42133">MDLATLEQLLTPPGRAALAAAAELELSETKYPAHFDRLRKHFGPDLARAALDTAMLRVKARTKFARAGEMFFTRDTLEMATSETVARYRAGWFAAYPTVADLCCGIGGDALALAAAGRTVVAVDNDPLRLRMAEVNLAAHGLSARFLRADILTDDLPPCDAWFADPERRAGGRRKLSVHEYAPPVRSILARLPPGAPIAVKVAPGLPREELSDFDADPEFISLDGELKECVLRFGPLRTGHVRATVLPGPHTLTGGPTDQADVRPVAAYLYDPDPAVTRGGLVAALAVPLGAHQIDPMIAFLSADHLAPTPFAAAYRVEETLPFHAKRVGAWLAARGVGRVTMVKRGSSVDTDELAAKWKLRGTEHRAVILTRAAGQAVAIVAVRVETAGCDPG</sequence>
<keyword evidence="4" id="KW-1185">Reference proteome</keyword>
<dbReference type="AlphaFoldDB" id="A0A225E2X9"/>
<dbReference type="OrthoDB" id="9810570at2"/>
<accession>A0A225E2X9</accession>
<feature type="domain" description="THUMP-like" evidence="2">
    <location>
        <begin position="314"/>
        <end position="383"/>
    </location>
</feature>
<dbReference type="Pfam" id="PF13649">
    <property type="entry name" value="Methyltransf_25"/>
    <property type="match status" value="1"/>
</dbReference>
<dbReference type="InterPro" id="IPR041698">
    <property type="entry name" value="Methyltransf_25"/>
</dbReference>
<dbReference type="EMBL" id="NIDE01000004">
    <property type="protein sequence ID" value="OWK43839.1"/>
    <property type="molecule type" value="Genomic_DNA"/>
</dbReference>
<evidence type="ECO:0000259" key="1">
    <source>
        <dbReference type="Pfam" id="PF13649"/>
    </source>
</evidence>